<dbReference type="Proteomes" id="UP000323011">
    <property type="component" value="Unassembled WGS sequence"/>
</dbReference>
<sequence>MHAAWLWAAGLEAHALRVGDVGLMLGGPDAVPGFPEAMDALHALVLSAGPGAASCDSARRKRPRCRSLQPAERGPKRVAAAAEFAVAPAAAVLSGAAAPPPEPADSARSPVWLTGDEYLGAKALRDALGAGAAEVDVIDAGDVAAGFERGWYRPGLPVVIGRGLLEHWPARGACGAARSWRNGRRLWQCLAERSVPVEVGSSYMADDWGQGLMRGGAFLEEAFESHQLLDQIPSLRADVSVPELCSLSRQDDAPREPPQAGGTSDARGDCASGSNTEPGVPAADSEARTAGACQAAAPRINVWIGPAGTQGATLLSAVVGPGEVLFIPKGWWHHVRSLTPSISLSFWWS</sequence>
<dbReference type="SUPFAM" id="SSF51197">
    <property type="entry name" value="Clavaminate synthase-like"/>
    <property type="match status" value="1"/>
</dbReference>
<dbReference type="AlphaFoldDB" id="A0A5A8C3B0"/>
<dbReference type="PANTHER" id="PTHR12461">
    <property type="entry name" value="HYPOXIA-INDUCIBLE FACTOR 1 ALPHA INHIBITOR-RELATED"/>
    <property type="match status" value="1"/>
</dbReference>
<dbReference type="PANTHER" id="PTHR12461:SF105">
    <property type="entry name" value="HYPOXIA-INDUCIBLE FACTOR 1-ALPHA INHIBITOR"/>
    <property type="match status" value="1"/>
</dbReference>
<feature type="domain" description="JmjC" evidence="3">
    <location>
        <begin position="230"/>
        <end position="349"/>
    </location>
</feature>
<evidence type="ECO:0000313" key="4">
    <source>
        <dbReference type="EMBL" id="KAA0147526.1"/>
    </source>
</evidence>
<comment type="caution">
    <text evidence="4">The sequence shown here is derived from an EMBL/GenBank/DDBJ whole genome shotgun (WGS) entry which is preliminary data.</text>
</comment>
<name>A0A5A8C3B0_CAFRO</name>
<evidence type="ECO:0000259" key="3">
    <source>
        <dbReference type="PROSITE" id="PS51184"/>
    </source>
</evidence>
<evidence type="ECO:0000256" key="2">
    <source>
        <dbReference type="SAM" id="SignalP"/>
    </source>
</evidence>
<evidence type="ECO:0000256" key="1">
    <source>
        <dbReference type="SAM" id="MobiDB-lite"/>
    </source>
</evidence>
<dbReference type="Pfam" id="PF13621">
    <property type="entry name" value="Cupin_8"/>
    <property type="match status" value="1"/>
</dbReference>
<feature type="region of interest" description="Disordered" evidence="1">
    <location>
        <begin position="246"/>
        <end position="286"/>
    </location>
</feature>
<gene>
    <name evidence="4" type="ORF">FNF29_07271</name>
</gene>
<keyword evidence="2" id="KW-0732">Signal</keyword>
<keyword evidence="5" id="KW-1185">Reference proteome</keyword>
<proteinExistence type="predicted"/>
<evidence type="ECO:0000313" key="5">
    <source>
        <dbReference type="Proteomes" id="UP000323011"/>
    </source>
</evidence>
<dbReference type="PROSITE" id="PS51184">
    <property type="entry name" value="JMJC"/>
    <property type="match status" value="1"/>
</dbReference>
<accession>A0A5A8C3B0</accession>
<dbReference type="InterPro" id="IPR014710">
    <property type="entry name" value="RmlC-like_jellyroll"/>
</dbReference>
<dbReference type="EMBL" id="VLTN01000065">
    <property type="protein sequence ID" value="KAA0147526.1"/>
    <property type="molecule type" value="Genomic_DNA"/>
</dbReference>
<feature type="chain" id="PRO_5022699368" description="JmjC domain-containing protein" evidence="2">
    <location>
        <begin position="16"/>
        <end position="349"/>
    </location>
</feature>
<organism evidence="4 5">
    <name type="scientific">Cafeteria roenbergensis</name>
    <name type="common">Marine flagellate</name>
    <dbReference type="NCBI Taxonomy" id="33653"/>
    <lineage>
        <taxon>Eukaryota</taxon>
        <taxon>Sar</taxon>
        <taxon>Stramenopiles</taxon>
        <taxon>Bigyra</taxon>
        <taxon>Opalozoa</taxon>
        <taxon>Bicosoecida</taxon>
        <taxon>Cafeteriaceae</taxon>
        <taxon>Cafeteria</taxon>
    </lineage>
</organism>
<dbReference type="Gene3D" id="2.60.120.650">
    <property type="entry name" value="Cupin"/>
    <property type="match status" value="1"/>
</dbReference>
<protein>
    <recommendedName>
        <fullName evidence="3">JmjC domain-containing protein</fullName>
    </recommendedName>
</protein>
<dbReference type="InterPro" id="IPR041667">
    <property type="entry name" value="Cupin_8"/>
</dbReference>
<dbReference type="InterPro" id="IPR003347">
    <property type="entry name" value="JmjC_dom"/>
</dbReference>
<reference evidence="4 5" key="1">
    <citation type="submission" date="2019-07" db="EMBL/GenBank/DDBJ databases">
        <title>Genomes of Cafeteria roenbergensis.</title>
        <authorList>
            <person name="Fischer M.G."/>
            <person name="Hackl T."/>
            <person name="Roman M."/>
        </authorList>
    </citation>
    <scope>NUCLEOTIDE SEQUENCE [LARGE SCALE GENOMIC DNA]</scope>
    <source>
        <strain evidence="4 5">BVI</strain>
    </source>
</reference>
<dbReference type="Gene3D" id="2.60.120.10">
    <property type="entry name" value="Jelly Rolls"/>
    <property type="match status" value="1"/>
</dbReference>
<feature type="signal peptide" evidence="2">
    <location>
        <begin position="1"/>
        <end position="15"/>
    </location>
</feature>